<sequence length="363" mass="41856">MARGKKKPPTAPEPTGTVEWLLGTCSVHVQHLMDKGGKRGYRSLFTSDESRKEFKKELYDISKLGITLRPWKARVFQLFEFEWTRREPKVMKRFSQEYLHGRAVNWTTADQEPGLPDQNNGDERGNRTYKDEATDWNRLSLRAWYREHMEWMRKHPFTNQLFLTKAEHIKEDQWRSVQQLLRDTFIFDVTATRELEITYSPFHPPEKATCVFLLSKESYKAIASKHGGERSTIEEHAKPILQNKELLYTGDMDRITSLDDFHKSSKGACMLYSIVRTGAATSCACTCIDYQMKETCDCSLAWDVKHGRIQIPEEKDIKVIGEETKRGGRRKARKGGALTFDQPRFSIPPKAPAATAPPPHPFG</sequence>
<reference evidence="3" key="2">
    <citation type="submission" date="2021-11" db="EMBL/GenBank/DDBJ databases">
        <authorList>
            <consortium name="Genoscope - CEA"/>
            <person name="William W."/>
        </authorList>
    </citation>
    <scope>NUCLEOTIDE SEQUENCE</scope>
</reference>
<name>A0A7S3ZUR3_9STRA</name>
<gene>
    <name evidence="2" type="ORF">PCAL00307_LOCUS9885</name>
    <name evidence="3" type="ORF">PECAL_2P07930</name>
</gene>
<accession>A0A7S3ZUR3</accession>
<feature type="region of interest" description="Disordered" evidence="1">
    <location>
        <begin position="109"/>
        <end position="128"/>
    </location>
</feature>
<feature type="compositionally biased region" description="Pro residues" evidence="1">
    <location>
        <begin position="349"/>
        <end position="363"/>
    </location>
</feature>
<dbReference type="EMBL" id="HBIW01011542">
    <property type="protein sequence ID" value="CAE0694449.1"/>
    <property type="molecule type" value="Transcribed_RNA"/>
</dbReference>
<keyword evidence="4" id="KW-1185">Reference proteome</keyword>
<dbReference type="Proteomes" id="UP000789595">
    <property type="component" value="Unassembled WGS sequence"/>
</dbReference>
<dbReference type="AlphaFoldDB" id="A0A7S3ZUR3"/>
<evidence type="ECO:0000313" key="4">
    <source>
        <dbReference type="Proteomes" id="UP000789595"/>
    </source>
</evidence>
<feature type="region of interest" description="Disordered" evidence="1">
    <location>
        <begin position="323"/>
        <end position="363"/>
    </location>
</feature>
<evidence type="ECO:0000313" key="2">
    <source>
        <dbReference type="EMBL" id="CAE0694449.1"/>
    </source>
</evidence>
<organism evidence="2">
    <name type="scientific">Pelagomonas calceolata</name>
    <dbReference type="NCBI Taxonomy" id="35677"/>
    <lineage>
        <taxon>Eukaryota</taxon>
        <taxon>Sar</taxon>
        <taxon>Stramenopiles</taxon>
        <taxon>Ochrophyta</taxon>
        <taxon>Pelagophyceae</taxon>
        <taxon>Pelagomonadales</taxon>
        <taxon>Pelagomonadaceae</taxon>
        <taxon>Pelagomonas</taxon>
    </lineage>
</organism>
<evidence type="ECO:0000313" key="3">
    <source>
        <dbReference type="EMBL" id="CAH0367756.1"/>
    </source>
</evidence>
<evidence type="ECO:0000256" key="1">
    <source>
        <dbReference type="SAM" id="MobiDB-lite"/>
    </source>
</evidence>
<proteinExistence type="predicted"/>
<dbReference type="EMBL" id="CAKKNE010000002">
    <property type="protein sequence ID" value="CAH0367756.1"/>
    <property type="molecule type" value="Genomic_DNA"/>
</dbReference>
<reference evidence="2" key="1">
    <citation type="submission" date="2021-01" db="EMBL/GenBank/DDBJ databases">
        <authorList>
            <person name="Corre E."/>
            <person name="Pelletier E."/>
            <person name="Niang G."/>
            <person name="Scheremetjew M."/>
            <person name="Finn R."/>
            <person name="Kale V."/>
            <person name="Holt S."/>
            <person name="Cochrane G."/>
            <person name="Meng A."/>
            <person name="Brown T."/>
            <person name="Cohen L."/>
        </authorList>
    </citation>
    <scope>NUCLEOTIDE SEQUENCE</scope>
    <source>
        <strain evidence="2">CCMP1756</strain>
    </source>
</reference>
<protein>
    <submittedName>
        <fullName evidence="2">Uncharacterized protein</fullName>
    </submittedName>
</protein>